<sequence>MGQRWKSTIKSRRHLCVLWCLPLTLAILKCRMCASCTPSSGPYASGSPFQAALPITLPLSPCDEQGGTNEVGLEPSGETVEDLDPLVVVGNWYHIEFFGVTADVDIKAIFQLLMHDGLLRVHVRKNKTAKGPARKKQKVLLAFKSQWRWDLILEQFVSGHYSLWAFEQAVSVPVSWHEAVFSFRYVLDPDYIKMSFSYQTSPSDLATLLEHAPPHQEIGDLWELHPFPLPPGTYASLWHYIHYCFLDFYHYPPVVHDCNYPPPQVMDQVDFSTKWLLAGHLVV</sequence>
<organism evidence="2 3">
    <name type="scientific">Hydnum rufescens UP504</name>
    <dbReference type="NCBI Taxonomy" id="1448309"/>
    <lineage>
        <taxon>Eukaryota</taxon>
        <taxon>Fungi</taxon>
        <taxon>Dikarya</taxon>
        <taxon>Basidiomycota</taxon>
        <taxon>Agaricomycotina</taxon>
        <taxon>Agaricomycetes</taxon>
        <taxon>Cantharellales</taxon>
        <taxon>Hydnaceae</taxon>
        <taxon>Hydnum</taxon>
    </lineage>
</organism>
<comment type="caution">
    <text evidence="2">The sequence shown here is derived from an EMBL/GenBank/DDBJ whole genome shotgun (WGS) entry which is preliminary data.</text>
</comment>
<keyword evidence="3" id="KW-1185">Reference proteome</keyword>
<proteinExistence type="predicted"/>
<reference evidence="2" key="1">
    <citation type="journal article" date="2020" name="Nat. Commun.">
        <title>Large-scale genome sequencing of mycorrhizal fungi provides insights into the early evolution of symbiotic traits.</title>
        <authorList>
            <person name="Miyauchi S."/>
            <person name="Kiss E."/>
            <person name="Kuo A."/>
            <person name="Drula E."/>
            <person name="Kohler A."/>
            <person name="Sanchez-Garcia M."/>
            <person name="Morin E."/>
            <person name="Andreopoulos B."/>
            <person name="Barry K.W."/>
            <person name="Bonito G."/>
            <person name="Buee M."/>
            <person name="Carver A."/>
            <person name="Chen C."/>
            <person name="Cichocki N."/>
            <person name="Clum A."/>
            <person name="Culley D."/>
            <person name="Crous P.W."/>
            <person name="Fauchery L."/>
            <person name="Girlanda M."/>
            <person name="Hayes R.D."/>
            <person name="Keri Z."/>
            <person name="LaButti K."/>
            <person name="Lipzen A."/>
            <person name="Lombard V."/>
            <person name="Magnuson J."/>
            <person name="Maillard F."/>
            <person name="Murat C."/>
            <person name="Nolan M."/>
            <person name="Ohm R.A."/>
            <person name="Pangilinan J."/>
            <person name="Pereira M.F."/>
            <person name="Perotto S."/>
            <person name="Peter M."/>
            <person name="Pfister S."/>
            <person name="Riley R."/>
            <person name="Sitrit Y."/>
            <person name="Stielow J.B."/>
            <person name="Szollosi G."/>
            <person name="Zifcakova L."/>
            <person name="Stursova M."/>
            <person name="Spatafora J.W."/>
            <person name="Tedersoo L."/>
            <person name="Vaario L.M."/>
            <person name="Yamada A."/>
            <person name="Yan M."/>
            <person name="Wang P."/>
            <person name="Xu J."/>
            <person name="Bruns T."/>
            <person name="Baldrian P."/>
            <person name="Vilgalys R."/>
            <person name="Dunand C."/>
            <person name="Henrissat B."/>
            <person name="Grigoriev I.V."/>
            <person name="Hibbett D."/>
            <person name="Nagy L.G."/>
            <person name="Martin F.M."/>
        </authorList>
    </citation>
    <scope>NUCLEOTIDE SEQUENCE</scope>
    <source>
        <strain evidence="2">UP504</strain>
    </source>
</reference>
<dbReference type="AlphaFoldDB" id="A0A9P6B323"/>
<keyword evidence="1" id="KW-0732">Signal</keyword>
<feature type="signal peptide" evidence="1">
    <location>
        <begin position="1"/>
        <end position="26"/>
    </location>
</feature>
<dbReference type="EMBL" id="MU128950">
    <property type="protein sequence ID" value="KAF9515401.1"/>
    <property type="molecule type" value="Genomic_DNA"/>
</dbReference>
<gene>
    <name evidence="2" type="ORF">BS47DRAFT_1448167</name>
</gene>
<evidence type="ECO:0000256" key="1">
    <source>
        <dbReference type="SAM" id="SignalP"/>
    </source>
</evidence>
<accession>A0A9P6B323</accession>
<evidence type="ECO:0000313" key="3">
    <source>
        <dbReference type="Proteomes" id="UP000886523"/>
    </source>
</evidence>
<dbReference type="Proteomes" id="UP000886523">
    <property type="component" value="Unassembled WGS sequence"/>
</dbReference>
<feature type="chain" id="PRO_5040296252" evidence="1">
    <location>
        <begin position="27"/>
        <end position="283"/>
    </location>
</feature>
<evidence type="ECO:0000313" key="2">
    <source>
        <dbReference type="EMBL" id="KAF9515401.1"/>
    </source>
</evidence>
<protein>
    <submittedName>
        <fullName evidence="2">Uncharacterized protein</fullName>
    </submittedName>
</protein>
<name>A0A9P6B323_9AGAM</name>